<dbReference type="AlphaFoldDB" id="A0A179VEF3"/>
<reference evidence="1 2" key="1">
    <citation type="submission" date="2016-01" db="EMBL/GenBank/DDBJ databases">
        <title>Mycobacterium immunogenum strain CD11_6 genome sequencing and assembly.</title>
        <authorList>
            <person name="Kaur G."/>
            <person name="Nair G.R."/>
            <person name="Mayilraj S."/>
        </authorList>
    </citation>
    <scope>NUCLEOTIDE SEQUENCE [LARGE SCALE GENOMIC DNA]</scope>
    <source>
        <strain evidence="1 2">CD11-6</strain>
    </source>
</reference>
<dbReference type="Proteomes" id="UP000186919">
    <property type="component" value="Unassembled WGS sequence"/>
</dbReference>
<proteinExistence type="predicted"/>
<organism evidence="1 2">
    <name type="scientific">Mycobacteroides immunogenum</name>
    <dbReference type="NCBI Taxonomy" id="83262"/>
    <lineage>
        <taxon>Bacteria</taxon>
        <taxon>Bacillati</taxon>
        <taxon>Actinomycetota</taxon>
        <taxon>Actinomycetes</taxon>
        <taxon>Mycobacteriales</taxon>
        <taxon>Mycobacteriaceae</taxon>
        <taxon>Mycobacteroides</taxon>
    </lineage>
</organism>
<evidence type="ECO:0000313" key="1">
    <source>
        <dbReference type="EMBL" id="OAT69393.1"/>
    </source>
</evidence>
<gene>
    <name evidence="1" type="ORF">AWB85_21765</name>
</gene>
<protein>
    <submittedName>
        <fullName evidence="1">Uncharacterized protein</fullName>
    </submittedName>
</protein>
<comment type="caution">
    <text evidence="1">The sequence shown here is derived from an EMBL/GenBank/DDBJ whole genome shotgun (WGS) entry which is preliminary data.</text>
</comment>
<evidence type="ECO:0000313" key="2">
    <source>
        <dbReference type="Proteomes" id="UP000186919"/>
    </source>
</evidence>
<dbReference type="EMBL" id="LQYE01000007">
    <property type="protein sequence ID" value="OAT69393.1"/>
    <property type="molecule type" value="Genomic_DNA"/>
</dbReference>
<sequence length="84" mass="9528">MMATTAGTAALREQLMGLLQAAPRPLSTPELAIQLRHQESQKRWSARDLRPHLLALEEAGQVLRWRTERAVFWVYGPHLDGAQQ</sequence>
<accession>A0A179VEF3</accession>
<name>A0A179VEF3_9MYCO</name>